<dbReference type="EMBL" id="KX388535">
    <property type="protein sequence ID" value="ARU12302.1"/>
    <property type="molecule type" value="Genomic_DNA"/>
</dbReference>
<dbReference type="RefSeq" id="WP_176451509.1">
    <property type="nucleotide sequence ID" value="NC_002147.1"/>
</dbReference>
<protein>
    <submittedName>
        <fullName evidence="1">Phage integrase family protein</fullName>
    </submittedName>
</protein>
<organism evidence="1">
    <name type="scientific">Agrobacterium tumefaciens</name>
    <dbReference type="NCBI Taxonomy" id="358"/>
    <lineage>
        <taxon>Bacteria</taxon>
        <taxon>Pseudomonadati</taxon>
        <taxon>Pseudomonadota</taxon>
        <taxon>Alphaproteobacteria</taxon>
        <taxon>Hyphomicrobiales</taxon>
        <taxon>Rhizobiaceae</taxon>
        <taxon>Rhizobium/Agrobacterium group</taxon>
        <taxon>Agrobacterium</taxon>
        <taxon>Agrobacterium tumefaciens complex</taxon>
    </lineage>
</organism>
<keyword evidence="1" id="KW-0614">Plasmid</keyword>
<gene>
    <name evidence="1" type="ORF">AgrTiEU6_71</name>
</gene>
<sequence length="59" mass="7046">MRTLLDWYRNVENVDRRIPELSTYLGHGKVADTYWYLSAHPDLLEQAKLRLDARWEAAQ</sequence>
<geneLocation type="plasmid" evidence="1">
    <name>pTiEU6</name>
</geneLocation>
<accession>A0A3S5WMU3</accession>
<name>A0A3S5WMU3_AGRTU</name>
<dbReference type="AlphaFoldDB" id="A0A3S5WMU3"/>
<reference evidence="1" key="1">
    <citation type="submission" date="2016-06" db="EMBL/GenBank/DDBJ databases">
        <title>Complete sequence of Ti-plasmid pTiEU6.</title>
        <authorList>
            <person name="Shao S."/>
            <person name="Henkel C."/>
            <person name="van Heusden G.H."/>
            <person name="Hooykaas P."/>
        </authorList>
    </citation>
    <scope>NUCLEOTIDE SEQUENCE</scope>
    <source>
        <strain evidence="1">EU6</strain>
        <plasmid evidence="1">pTiEU6</plasmid>
    </source>
</reference>
<proteinExistence type="predicted"/>
<evidence type="ECO:0000313" key="1">
    <source>
        <dbReference type="EMBL" id="ARU12302.1"/>
    </source>
</evidence>